<evidence type="ECO:0000256" key="1">
    <source>
        <dbReference type="SAM" id="MobiDB-lite"/>
    </source>
</evidence>
<dbReference type="EMBL" id="SPHZ02000010">
    <property type="protein sequence ID" value="KAF0897365.1"/>
    <property type="molecule type" value="Genomic_DNA"/>
</dbReference>
<sequence>MPCGAITDVARKEMAKLGHQDGAEWPTVPGHGSMLAHSRLTLGSPRTGRYRTRPNCDAPARVDAARGSEDSEPKNQ</sequence>
<feature type="region of interest" description="Disordered" evidence="1">
    <location>
        <begin position="18"/>
        <end position="76"/>
    </location>
</feature>
<protein>
    <submittedName>
        <fullName evidence="2">Uncharacterized protein</fullName>
    </submittedName>
</protein>
<dbReference type="AlphaFoldDB" id="A0A6G1C9P5"/>
<name>A0A6G1C9P5_9ORYZ</name>
<evidence type="ECO:0000313" key="3">
    <source>
        <dbReference type="Proteomes" id="UP000479710"/>
    </source>
</evidence>
<accession>A0A6G1C9P5</accession>
<keyword evidence="3" id="KW-1185">Reference proteome</keyword>
<feature type="compositionally biased region" description="Basic and acidic residues" evidence="1">
    <location>
        <begin position="63"/>
        <end position="76"/>
    </location>
</feature>
<evidence type="ECO:0000313" key="2">
    <source>
        <dbReference type="EMBL" id="KAF0897365.1"/>
    </source>
</evidence>
<proteinExistence type="predicted"/>
<reference evidence="2 3" key="1">
    <citation type="submission" date="2019-11" db="EMBL/GenBank/DDBJ databases">
        <title>Whole genome sequence of Oryza granulata.</title>
        <authorList>
            <person name="Li W."/>
        </authorList>
    </citation>
    <scope>NUCLEOTIDE SEQUENCE [LARGE SCALE GENOMIC DNA]</scope>
    <source>
        <strain evidence="3">cv. Menghai</strain>
        <tissue evidence="2">Leaf</tissue>
    </source>
</reference>
<dbReference type="Proteomes" id="UP000479710">
    <property type="component" value="Unassembled WGS sequence"/>
</dbReference>
<comment type="caution">
    <text evidence="2">The sequence shown here is derived from an EMBL/GenBank/DDBJ whole genome shotgun (WGS) entry which is preliminary data.</text>
</comment>
<organism evidence="2 3">
    <name type="scientific">Oryza meyeriana var. granulata</name>
    <dbReference type="NCBI Taxonomy" id="110450"/>
    <lineage>
        <taxon>Eukaryota</taxon>
        <taxon>Viridiplantae</taxon>
        <taxon>Streptophyta</taxon>
        <taxon>Embryophyta</taxon>
        <taxon>Tracheophyta</taxon>
        <taxon>Spermatophyta</taxon>
        <taxon>Magnoliopsida</taxon>
        <taxon>Liliopsida</taxon>
        <taxon>Poales</taxon>
        <taxon>Poaceae</taxon>
        <taxon>BOP clade</taxon>
        <taxon>Oryzoideae</taxon>
        <taxon>Oryzeae</taxon>
        <taxon>Oryzinae</taxon>
        <taxon>Oryza</taxon>
        <taxon>Oryza meyeriana</taxon>
    </lineage>
</organism>
<gene>
    <name evidence="2" type="ORF">E2562_036488</name>
</gene>